<gene>
    <name evidence="1" type="ORF">FWK35_00028596</name>
</gene>
<keyword evidence="2" id="KW-1185">Reference proteome</keyword>
<comment type="caution">
    <text evidence="1">The sequence shown here is derived from an EMBL/GenBank/DDBJ whole genome shotgun (WGS) entry which is preliminary data.</text>
</comment>
<dbReference type="EMBL" id="VUJU01008899">
    <property type="protein sequence ID" value="KAF0724403.1"/>
    <property type="molecule type" value="Genomic_DNA"/>
</dbReference>
<protein>
    <submittedName>
        <fullName evidence="1">Uncharacterized protein</fullName>
    </submittedName>
</protein>
<evidence type="ECO:0000313" key="1">
    <source>
        <dbReference type="EMBL" id="KAF0724403.1"/>
    </source>
</evidence>
<name>A0A6G0WAL2_APHCR</name>
<proteinExistence type="predicted"/>
<reference evidence="1 2" key="1">
    <citation type="submission" date="2019-08" db="EMBL/GenBank/DDBJ databases">
        <title>Whole genome of Aphis craccivora.</title>
        <authorList>
            <person name="Voronova N.V."/>
            <person name="Shulinski R.S."/>
            <person name="Bandarenka Y.V."/>
            <person name="Zhorov D.G."/>
            <person name="Warner D."/>
        </authorList>
    </citation>
    <scope>NUCLEOTIDE SEQUENCE [LARGE SCALE GENOMIC DNA]</scope>
    <source>
        <strain evidence="1">180601</strain>
        <tissue evidence="1">Whole Body</tissue>
    </source>
</reference>
<dbReference type="AlphaFoldDB" id="A0A6G0WAL2"/>
<accession>A0A6G0WAL2</accession>
<evidence type="ECO:0000313" key="2">
    <source>
        <dbReference type="Proteomes" id="UP000478052"/>
    </source>
</evidence>
<organism evidence="1 2">
    <name type="scientific">Aphis craccivora</name>
    <name type="common">Cowpea aphid</name>
    <dbReference type="NCBI Taxonomy" id="307492"/>
    <lineage>
        <taxon>Eukaryota</taxon>
        <taxon>Metazoa</taxon>
        <taxon>Ecdysozoa</taxon>
        <taxon>Arthropoda</taxon>
        <taxon>Hexapoda</taxon>
        <taxon>Insecta</taxon>
        <taxon>Pterygota</taxon>
        <taxon>Neoptera</taxon>
        <taxon>Paraneoptera</taxon>
        <taxon>Hemiptera</taxon>
        <taxon>Sternorrhyncha</taxon>
        <taxon>Aphidomorpha</taxon>
        <taxon>Aphidoidea</taxon>
        <taxon>Aphididae</taxon>
        <taxon>Aphidini</taxon>
        <taxon>Aphis</taxon>
        <taxon>Aphis</taxon>
    </lineage>
</organism>
<sequence length="43" mass="5286">MIMINDSQMFLPWLYSCQTCEKLFRSTRSMTSTYSTRYYIMEQ</sequence>
<dbReference type="Proteomes" id="UP000478052">
    <property type="component" value="Unassembled WGS sequence"/>
</dbReference>
<feature type="non-terminal residue" evidence="1">
    <location>
        <position position="43"/>
    </location>
</feature>